<keyword evidence="1" id="KW-0863">Zinc-finger</keyword>
<dbReference type="PROSITE" id="PS50157">
    <property type="entry name" value="ZINC_FINGER_C2H2_2"/>
    <property type="match status" value="1"/>
</dbReference>
<dbReference type="InterPro" id="IPR059095">
    <property type="entry name" value="Znf_C2H2_17_2nd"/>
</dbReference>
<dbReference type="eggNOG" id="ENOG502SNWP">
    <property type="taxonomic scope" value="Eukaryota"/>
</dbReference>
<dbReference type="Pfam" id="PF26176">
    <property type="entry name" value="zf_C2H2_17_2"/>
    <property type="match status" value="1"/>
</dbReference>
<feature type="compositionally biased region" description="Low complexity" evidence="2">
    <location>
        <begin position="276"/>
        <end position="309"/>
    </location>
</feature>
<dbReference type="RefSeq" id="XP_024325599.1">
    <property type="nucleotide sequence ID" value="XM_024466516.1"/>
</dbReference>
<dbReference type="OrthoDB" id="5305647at2759"/>
<keyword evidence="1" id="KW-0862">Zinc</keyword>
<gene>
    <name evidence="4" type="ORF">VC83_02862</name>
</gene>
<dbReference type="Gene3D" id="3.30.160.60">
    <property type="entry name" value="Classic Zinc Finger"/>
    <property type="match status" value="3"/>
</dbReference>
<dbReference type="InterPro" id="IPR013087">
    <property type="entry name" value="Znf_C2H2_type"/>
</dbReference>
<dbReference type="AlphaFoldDB" id="A0A177AE20"/>
<dbReference type="SMART" id="SM00355">
    <property type="entry name" value="ZnF_C2H2"/>
    <property type="match status" value="3"/>
</dbReference>
<feature type="region of interest" description="Disordered" evidence="2">
    <location>
        <begin position="84"/>
        <end position="108"/>
    </location>
</feature>
<dbReference type="Proteomes" id="UP000077154">
    <property type="component" value="Unassembled WGS sequence"/>
</dbReference>
<evidence type="ECO:0000256" key="1">
    <source>
        <dbReference type="PROSITE-ProRule" id="PRU00042"/>
    </source>
</evidence>
<feature type="compositionally biased region" description="Basic and acidic residues" evidence="2">
    <location>
        <begin position="230"/>
        <end position="272"/>
    </location>
</feature>
<dbReference type="PANTHER" id="PTHR46179">
    <property type="entry name" value="ZINC FINGER PROTEIN"/>
    <property type="match status" value="1"/>
</dbReference>
<feature type="region of interest" description="Disordered" evidence="2">
    <location>
        <begin position="212"/>
        <end position="309"/>
    </location>
</feature>
<protein>
    <recommendedName>
        <fullName evidence="3">C2H2-type domain-containing protein</fullName>
    </recommendedName>
</protein>
<organism evidence="4">
    <name type="scientific">Pseudogymnoascus destructans</name>
    <dbReference type="NCBI Taxonomy" id="655981"/>
    <lineage>
        <taxon>Eukaryota</taxon>
        <taxon>Fungi</taxon>
        <taxon>Dikarya</taxon>
        <taxon>Ascomycota</taxon>
        <taxon>Pezizomycotina</taxon>
        <taxon>Leotiomycetes</taxon>
        <taxon>Thelebolales</taxon>
        <taxon>Thelebolaceae</taxon>
        <taxon>Pseudogymnoascus</taxon>
    </lineage>
</organism>
<feature type="region of interest" description="Disordered" evidence="2">
    <location>
        <begin position="44"/>
        <end position="67"/>
    </location>
</feature>
<feature type="compositionally biased region" description="Basic and acidic residues" evidence="2">
    <location>
        <begin position="44"/>
        <end position="54"/>
    </location>
</feature>
<evidence type="ECO:0000259" key="3">
    <source>
        <dbReference type="PROSITE" id="PS50157"/>
    </source>
</evidence>
<feature type="domain" description="C2H2-type" evidence="3">
    <location>
        <begin position="189"/>
        <end position="218"/>
    </location>
</feature>
<accession>A0A177AE20</accession>
<dbReference type="VEuPathDB" id="FungiDB:GMDG_00231"/>
<name>A0A177AE20_9PEZI</name>
<dbReference type="PANTHER" id="PTHR46179:SF24">
    <property type="entry name" value="C2H2-TYPE DOMAIN-CONTAINING PROTEIN"/>
    <property type="match status" value="1"/>
</dbReference>
<dbReference type="GO" id="GO:0006357">
    <property type="term" value="P:regulation of transcription by RNA polymerase II"/>
    <property type="evidence" value="ECO:0007669"/>
    <property type="project" value="TreeGrafter"/>
</dbReference>
<dbReference type="InterPro" id="IPR051061">
    <property type="entry name" value="Zinc_finger_trans_reg"/>
</dbReference>
<proteinExistence type="predicted"/>
<reference evidence="4" key="1">
    <citation type="submission" date="2016-03" db="EMBL/GenBank/DDBJ databases">
        <title>Updated assembly of Pseudogymnoascus destructans, the fungus causing white-nose syndrome of bats.</title>
        <authorList>
            <person name="Palmer J.M."/>
            <person name="Drees K.P."/>
            <person name="Foster J.T."/>
            <person name="Lindner D.L."/>
        </authorList>
    </citation>
    <scope>NUCLEOTIDE SEQUENCE [LARGE SCALE GENOMIC DNA]</scope>
    <source>
        <strain evidence="4">20631-21</strain>
    </source>
</reference>
<dbReference type="EMBL" id="KV441392">
    <property type="protein sequence ID" value="OAF60317.1"/>
    <property type="molecule type" value="Genomic_DNA"/>
</dbReference>
<keyword evidence="1" id="KW-0479">Metal-binding</keyword>
<evidence type="ECO:0000313" key="4">
    <source>
        <dbReference type="EMBL" id="OAF60317.1"/>
    </source>
</evidence>
<dbReference type="GO" id="GO:0005634">
    <property type="term" value="C:nucleus"/>
    <property type="evidence" value="ECO:0007669"/>
    <property type="project" value="TreeGrafter"/>
</dbReference>
<dbReference type="Pfam" id="PF26177">
    <property type="entry name" value="zf_C2H2_17_1st"/>
    <property type="match status" value="1"/>
</dbReference>
<dbReference type="GO" id="GO:0008270">
    <property type="term" value="F:zinc ion binding"/>
    <property type="evidence" value="ECO:0007669"/>
    <property type="project" value="UniProtKB-KW"/>
</dbReference>
<dbReference type="GeneID" id="36285940"/>
<feature type="compositionally biased region" description="Basic and acidic residues" evidence="2">
    <location>
        <begin position="86"/>
        <end position="108"/>
    </location>
</feature>
<evidence type="ECO:0000256" key="2">
    <source>
        <dbReference type="SAM" id="MobiDB-lite"/>
    </source>
</evidence>
<dbReference type="InterPro" id="IPR059009">
    <property type="entry name" value="Znf_C2H2_17_1st"/>
</dbReference>
<sequence>MPSAITAMPEQQFSYPPLGEMLETHPYALPEQRAFHQLANERDYTHDEHEHEHLANGPPRYATPPPNAEYQLHATMASELQAALDPKNEPPTEEPGRSKAVPKPDRPVMKDDNGRYVCNWPGCDEAVKDFGRKCEWSKHMDKHDRPYKCPVPGCAKLPGFTYSGGLLRHEREVHHKHGGPRKQLNCPHMNCKRHHGKGFSRQENLNEHLRRVHTGTDGAETIGTEESEGEGGKRKRESDEEVREELKRIKTENEDLKRQGEEMKRQSEEMMRQIRALQEQAGAMAQQQMEAHAQQQAQQATRMPAASMM</sequence>